<dbReference type="STRING" id="1817756.A2140_05925"/>
<feature type="binding site" description="covalent" evidence="8">
    <location>
        <position position="57"/>
    </location>
    <ligand>
        <name>heme c</name>
        <dbReference type="ChEBI" id="CHEBI:61717"/>
    </ligand>
</feature>
<dbReference type="AlphaFoldDB" id="A0A1F6T079"/>
<dbReference type="Proteomes" id="UP000178379">
    <property type="component" value="Unassembled WGS sequence"/>
</dbReference>
<organism evidence="12 13">
    <name type="scientific">Candidatus Muproteobacteria bacterium RBG_16_62_13</name>
    <dbReference type="NCBI Taxonomy" id="1817756"/>
    <lineage>
        <taxon>Bacteria</taxon>
        <taxon>Pseudomonadati</taxon>
        <taxon>Pseudomonadota</taxon>
        <taxon>Candidatus Muproteobacteria</taxon>
    </lineage>
</organism>
<keyword evidence="3 9" id="KW-0812">Transmembrane</keyword>
<comment type="cofactor">
    <cofactor evidence="8">
        <name>heme c</name>
        <dbReference type="ChEBI" id="CHEBI:61717"/>
    </cofactor>
    <text evidence="8">Binds 1 heme c group covalently per subunit.</text>
</comment>
<evidence type="ECO:0000256" key="8">
    <source>
        <dbReference type="PIRSR" id="PIRSR602326-1"/>
    </source>
</evidence>
<evidence type="ECO:0000256" key="5">
    <source>
        <dbReference type="ARBA" id="ARBA00022989"/>
    </source>
</evidence>
<evidence type="ECO:0000256" key="2">
    <source>
        <dbReference type="ARBA" id="ARBA00022617"/>
    </source>
</evidence>
<dbReference type="PROSITE" id="PS51007">
    <property type="entry name" value="CYTC"/>
    <property type="match status" value="1"/>
</dbReference>
<comment type="subcellular location">
    <subcellularLocation>
        <location evidence="1">Membrane</location>
    </subcellularLocation>
</comment>
<sequence>MKTINSLVLVALFALPGAAQAGGGSGVKLDPVKIDLNDQKSLHRGARIFINYCVSCHSASFVRYSRIGKDLDIPEEVVKKQFLFAADRIGNPMMAVMPRADAKKWFGVAPPDLSLVARSRGPNWLYTYMRSFYLDSKAPSGWNNLLFPNVAMPHVFYEWQGHQRIVYRNTEHTQTDKGKDGKPVTKKVITQVFDKFELERPGTLSARDYDESMRDLVNFMVYLGEPAKLERYRIGAWVIGFLMLLLVFSYLLKREYWKDIH</sequence>
<feature type="transmembrane region" description="Helical" evidence="9">
    <location>
        <begin position="234"/>
        <end position="252"/>
    </location>
</feature>
<evidence type="ECO:0000259" key="11">
    <source>
        <dbReference type="PROSITE" id="PS51007"/>
    </source>
</evidence>
<gene>
    <name evidence="12" type="ORF">A2140_05925</name>
</gene>
<dbReference type="SUPFAM" id="SSF46626">
    <property type="entry name" value="Cytochrome c"/>
    <property type="match status" value="1"/>
</dbReference>
<keyword evidence="5 9" id="KW-1133">Transmembrane helix</keyword>
<accession>A0A1F6T079</accession>
<dbReference type="GO" id="GO:0020037">
    <property type="term" value="F:heme binding"/>
    <property type="evidence" value="ECO:0007669"/>
    <property type="project" value="InterPro"/>
</dbReference>
<protein>
    <recommendedName>
        <fullName evidence="11">Cytochrome c domain-containing protein</fullName>
    </recommendedName>
</protein>
<evidence type="ECO:0000256" key="4">
    <source>
        <dbReference type="ARBA" id="ARBA00022723"/>
    </source>
</evidence>
<keyword evidence="4 8" id="KW-0479">Metal-binding</keyword>
<reference evidence="12 13" key="1">
    <citation type="journal article" date="2016" name="Nat. Commun.">
        <title>Thousands of microbial genomes shed light on interconnected biogeochemical processes in an aquifer system.</title>
        <authorList>
            <person name="Anantharaman K."/>
            <person name="Brown C.T."/>
            <person name="Hug L.A."/>
            <person name="Sharon I."/>
            <person name="Castelle C.J."/>
            <person name="Probst A.J."/>
            <person name="Thomas B.C."/>
            <person name="Singh A."/>
            <person name="Wilkins M.J."/>
            <person name="Karaoz U."/>
            <person name="Brodie E.L."/>
            <person name="Williams K.H."/>
            <person name="Hubbard S.S."/>
            <person name="Banfield J.F."/>
        </authorList>
    </citation>
    <scope>NUCLEOTIDE SEQUENCE [LARGE SCALE GENOMIC DNA]</scope>
</reference>
<evidence type="ECO:0000313" key="13">
    <source>
        <dbReference type="Proteomes" id="UP000178379"/>
    </source>
</evidence>
<evidence type="ECO:0000256" key="1">
    <source>
        <dbReference type="ARBA" id="ARBA00004370"/>
    </source>
</evidence>
<dbReference type="Pfam" id="PF02167">
    <property type="entry name" value="Cytochrom_C1"/>
    <property type="match status" value="1"/>
</dbReference>
<dbReference type="EMBL" id="MFSQ01000116">
    <property type="protein sequence ID" value="OGI38592.1"/>
    <property type="molecule type" value="Genomic_DNA"/>
</dbReference>
<evidence type="ECO:0000256" key="3">
    <source>
        <dbReference type="ARBA" id="ARBA00022692"/>
    </source>
</evidence>
<proteinExistence type="predicted"/>
<keyword evidence="10" id="KW-0732">Signal</keyword>
<dbReference type="GO" id="GO:0016020">
    <property type="term" value="C:membrane"/>
    <property type="evidence" value="ECO:0007669"/>
    <property type="project" value="UniProtKB-SubCell"/>
</dbReference>
<evidence type="ECO:0000256" key="9">
    <source>
        <dbReference type="SAM" id="Phobius"/>
    </source>
</evidence>
<feature type="chain" id="PRO_5009526496" description="Cytochrome c domain-containing protein" evidence="10">
    <location>
        <begin position="22"/>
        <end position="261"/>
    </location>
</feature>
<evidence type="ECO:0000256" key="7">
    <source>
        <dbReference type="ARBA" id="ARBA00023136"/>
    </source>
</evidence>
<dbReference type="InterPro" id="IPR009056">
    <property type="entry name" value="Cyt_c-like_dom"/>
</dbReference>
<dbReference type="GO" id="GO:0046872">
    <property type="term" value="F:metal ion binding"/>
    <property type="evidence" value="ECO:0007669"/>
    <property type="project" value="UniProtKB-KW"/>
</dbReference>
<feature type="signal peptide" evidence="10">
    <location>
        <begin position="1"/>
        <end position="21"/>
    </location>
</feature>
<dbReference type="PANTHER" id="PTHR10266">
    <property type="entry name" value="CYTOCHROME C1"/>
    <property type="match status" value="1"/>
</dbReference>
<dbReference type="Gene3D" id="1.10.760.10">
    <property type="entry name" value="Cytochrome c-like domain"/>
    <property type="match status" value="1"/>
</dbReference>
<comment type="caution">
    <text evidence="12">The sequence shown here is derived from an EMBL/GenBank/DDBJ whole genome shotgun (WGS) entry which is preliminary data.</text>
</comment>
<evidence type="ECO:0000256" key="6">
    <source>
        <dbReference type="ARBA" id="ARBA00023004"/>
    </source>
</evidence>
<keyword evidence="6 8" id="KW-0408">Iron</keyword>
<evidence type="ECO:0000313" key="12">
    <source>
        <dbReference type="EMBL" id="OGI38592.1"/>
    </source>
</evidence>
<name>A0A1F6T079_9PROT</name>
<dbReference type="PANTHER" id="PTHR10266:SF3">
    <property type="entry name" value="CYTOCHROME C1, HEME PROTEIN, MITOCHONDRIAL"/>
    <property type="match status" value="1"/>
</dbReference>
<keyword evidence="7 9" id="KW-0472">Membrane</keyword>
<dbReference type="GO" id="GO:0009055">
    <property type="term" value="F:electron transfer activity"/>
    <property type="evidence" value="ECO:0007669"/>
    <property type="project" value="InterPro"/>
</dbReference>
<dbReference type="InterPro" id="IPR002326">
    <property type="entry name" value="Cyt_c1"/>
</dbReference>
<dbReference type="InterPro" id="IPR036909">
    <property type="entry name" value="Cyt_c-like_dom_sf"/>
</dbReference>
<keyword evidence="2 8" id="KW-0349">Heme</keyword>
<feature type="binding site" description="covalent" evidence="8">
    <location>
        <position position="53"/>
    </location>
    <ligand>
        <name>heme c</name>
        <dbReference type="ChEBI" id="CHEBI:61717"/>
    </ligand>
</feature>
<evidence type="ECO:0000256" key="10">
    <source>
        <dbReference type="SAM" id="SignalP"/>
    </source>
</evidence>
<feature type="binding site" description="covalent" evidence="8">
    <location>
        <position position="56"/>
    </location>
    <ligand>
        <name>heme c</name>
        <dbReference type="ChEBI" id="CHEBI:61717"/>
    </ligand>
</feature>
<feature type="domain" description="Cytochrome c" evidence="11">
    <location>
        <begin position="40"/>
        <end position="227"/>
    </location>
</feature>